<reference evidence="1" key="1">
    <citation type="submission" date="2021-01" db="EMBL/GenBank/DDBJ databases">
        <authorList>
            <person name="Sun Q."/>
        </authorList>
    </citation>
    <scope>NUCLEOTIDE SEQUENCE</scope>
    <source>
        <strain evidence="1">YIM B02566</strain>
    </source>
</reference>
<gene>
    <name evidence="1" type="ORF">JHL16_27775</name>
</gene>
<evidence type="ECO:0000313" key="2">
    <source>
        <dbReference type="Proteomes" id="UP000616151"/>
    </source>
</evidence>
<proteinExistence type="predicted"/>
<protein>
    <submittedName>
        <fullName evidence="1">Sugar ABC transporter substrate-binding protein</fullName>
    </submittedName>
</protein>
<evidence type="ECO:0000313" key="1">
    <source>
        <dbReference type="EMBL" id="MBK1870193.1"/>
    </source>
</evidence>
<sequence length="328" mass="35487">MVTKLRAVNRRNLMKLSGAGIAGAGIAWMGLPVLAQEKKRIAIAHPDRAADYYQGFMNAALKEAEKRGYEVLQSFSGMDPQKQLAEVNTWLASGIDALVVLALDANAMAPTVAKVHEQKALFISYANRIDGEDGFIKWADRDAGALLGAYAAKHIKEKLGGKGDVGFLTATNIQVVTDRIESTHEAILKELPDTKFFEATALNAPDGLKATQSLLQAHPEMKVLICCTDDGALGARSAYQNSGLAADNLLIAGFDGAKQNLNLIKARDPYLQVSMALDIGDIGRRVIDIPYQLWNGGPESETHVLQQYKLVGHETPTEDIDVILSVYA</sequence>
<dbReference type="EMBL" id="JAENHL010000008">
    <property type="protein sequence ID" value="MBK1870193.1"/>
    <property type="molecule type" value="Genomic_DNA"/>
</dbReference>
<dbReference type="Proteomes" id="UP000616151">
    <property type="component" value="Unassembled WGS sequence"/>
</dbReference>
<organism evidence="1 2">
    <name type="scientific">Taklimakanibacter albus</name>
    <dbReference type="NCBI Taxonomy" id="2800327"/>
    <lineage>
        <taxon>Bacteria</taxon>
        <taxon>Pseudomonadati</taxon>
        <taxon>Pseudomonadota</taxon>
        <taxon>Alphaproteobacteria</taxon>
        <taxon>Hyphomicrobiales</taxon>
        <taxon>Aestuariivirgaceae</taxon>
        <taxon>Taklimakanibacter</taxon>
    </lineage>
</organism>
<keyword evidence="2" id="KW-1185">Reference proteome</keyword>
<name>A0ACC5RC39_9HYPH</name>
<accession>A0ACC5RC39</accession>
<comment type="caution">
    <text evidence="1">The sequence shown here is derived from an EMBL/GenBank/DDBJ whole genome shotgun (WGS) entry which is preliminary data.</text>
</comment>